<keyword evidence="3" id="KW-1185">Reference proteome</keyword>
<evidence type="ECO:0000256" key="1">
    <source>
        <dbReference type="SAM" id="MobiDB-lite"/>
    </source>
</evidence>
<protein>
    <submittedName>
        <fullName evidence="2">Uncharacterized protein</fullName>
    </submittedName>
</protein>
<dbReference type="EMBL" id="KN830590">
    <property type="protein sequence ID" value="KIK72655.1"/>
    <property type="molecule type" value="Genomic_DNA"/>
</dbReference>
<gene>
    <name evidence="2" type="ORF">PAXRUDRAFT_21741</name>
</gene>
<reference evidence="2 3" key="1">
    <citation type="submission" date="2014-04" db="EMBL/GenBank/DDBJ databases">
        <authorList>
            <consortium name="DOE Joint Genome Institute"/>
            <person name="Kuo A."/>
            <person name="Kohler A."/>
            <person name="Jargeat P."/>
            <person name="Nagy L.G."/>
            <person name="Floudas D."/>
            <person name="Copeland A."/>
            <person name="Barry K.W."/>
            <person name="Cichocki N."/>
            <person name="Veneault-Fourrey C."/>
            <person name="LaButti K."/>
            <person name="Lindquist E.A."/>
            <person name="Lipzen A."/>
            <person name="Lundell T."/>
            <person name="Morin E."/>
            <person name="Murat C."/>
            <person name="Sun H."/>
            <person name="Tunlid A."/>
            <person name="Henrissat B."/>
            <person name="Grigoriev I.V."/>
            <person name="Hibbett D.S."/>
            <person name="Martin F."/>
            <person name="Nordberg H.P."/>
            <person name="Cantor M.N."/>
            <person name="Hua S.X."/>
        </authorList>
    </citation>
    <scope>NUCLEOTIDE SEQUENCE [LARGE SCALE GENOMIC DNA]</scope>
    <source>
        <strain evidence="2 3">Ve08.2h10</strain>
    </source>
</reference>
<feature type="region of interest" description="Disordered" evidence="1">
    <location>
        <begin position="26"/>
        <end position="57"/>
    </location>
</feature>
<accession>A0A0D0D6V3</accession>
<organism evidence="2 3">
    <name type="scientific">Paxillus rubicundulus Ve08.2h10</name>
    <dbReference type="NCBI Taxonomy" id="930991"/>
    <lineage>
        <taxon>Eukaryota</taxon>
        <taxon>Fungi</taxon>
        <taxon>Dikarya</taxon>
        <taxon>Basidiomycota</taxon>
        <taxon>Agaricomycotina</taxon>
        <taxon>Agaricomycetes</taxon>
        <taxon>Agaricomycetidae</taxon>
        <taxon>Boletales</taxon>
        <taxon>Paxilineae</taxon>
        <taxon>Paxillaceae</taxon>
        <taxon>Paxillus</taxon>
    </lineage>
</organism>
<feature type="compositionally biased region" description="Polar residues" evidence="1">
    <location>
        <begin position="26"/>
        <end position="38"/>
    </location>
</feature>
<feature type="compositionally biased region" description="Polar residues" evidence="1">
    <location>
        <begin position="46"/>
        <end position="57"/>
    </location>
</feature>
<sequence length="57" mass="6403">MSTQPYRSQFGMEAENNAAPQVRFNDNTMEIDPPSSSDHFLPPSIPSQISSWEFSTP</sequence>
<dbReference type="AlphaFoldDB" id="A0A0D0D6V3"/>
<dbReference type="OrthoDB" id="10606665at2759"/>
<dbReference type="Proteomes" id="UP000054538">
    <property type="component" value="Unassembled WGS sequence"/>
</dbReference>
<evidence type="ECO:0000313" key="2">
    <source>
        <dbReference type="EMBL" id="KIK72655.1"/>
    </source>
</evidence>
<dbReference type="InParanoid" id="A0A0D0D6V3"/>
<reference evidence="3" key="2">
    <citation type="submission" date="2015-01" db="EMBL/GenBank/DDBJ databases">
        <title>Evolutionary Origins and Diversification of the Mycorrhizal Mutualists.</title>
        <authorList>
            <consortium name="DOE Joint Genome Institute"/>
            <consortium name="Mycorrhizal Genomics Consortium"/>
            <person name="Kohler A."/>
            <person name="Kuo A."/>
            <person name="Nagy L.G."/>
            <person name="Floudas D."/>
            <person name="Copeland A."/>
            <person name="Barry K.W."/>
            <person name="Cichocki N."/>
            <person name="Veneault-Fourrey C."/>
            <person name="LaButti K."/>
            <person name="Lindquist E.A."/>
            <person name="Lipzen A."/>
            <person name="Lundell T."/>
            <person name="Morin E."/>
            <person name="Murat C."/>
            <person name="Riley R."/>
            <person name="Ohm R."/>
            <person name="Sun H."/>
            <person name="Tunlid A."/>
            <person name="Henrissat B."/>
            <person name="Grigoriev I.V."/>
            <person name="Hibbett D.S."/>
            <person name="Martin F."/>
        </authorList>
    </citation>
    <scope>NUCLEOTIDE SEQUENCE [LARGE SCALE GENOMIC DNA]</scope>
    <source>
        <strain evidence="3">Ve08.2h10</strain>
    </source>
</reference>
<dbReference type="HOGENOM" id="CLU_2758531_0_0_1"/>
<proteinExistence type="predicted"/>
<evidence type="ECO:0000313" key="3">
    <source>
        <dbReference type="Proteomes" id="UP000054538"/>
    </source>
</evidence>
<name>A0A0D0D6V3_9AGAM</name>